<reference evidence="1" key="1">
    <citation type="submission" date="2011-04" db="EMBL/GenBank/DDBJ databases">
        <title>Evolution of plant cell wall degrading machinery underlies the functional diversity of forest fungi.</title>
        <authorList>
            <consortium name="US DOE Joint Genome Institute (JGI-PGF)"/>
            <person name="Eastwood D.C."/>
            <person name="Floudas D."/>
            <person name="Binder M."/>
            <person name="Majcherczyk A."/>
            <person name="Schneider P."/>
            <person name="Aerts A."/>
            <person name="Asiegbu F.O."/>
            <person name="Baker S.E."/>
            <person name="Barry K."/>
            <person name="Bendiksby M."/>
            <person name="Blumentritt M."/>
            <person name="Coutinho P.M."/>
            <person name="Cullen D."/>
            <person name="Cullen D."/>
            <person name="Gathman A."/>
            <person name="Goodell B."/>
            <person name="Henrissat B."/>
            <person name="Ihrmark K."/>
            <person name="Kauserud H."/>
            <person name="Kohler A."/>
            <person name="LaButti K."/>
            <person name="Lapidus A."/>
            <person name="Lavin J.L."/>
            <person name="Lee Y.-H."/>
            <person name="Lindquist E."/>
            <person name="Lilly W."/>
            <person name="Lucas S."/>
            <person name="Morin E."/>
            <person name="Murat C."/>
            <person name="Oguiza J.A."/>
            <person name="Park J."/>
            <person name="Pisabarro A.G."/>
            <person name="Riley R."/>
            <person name="Rosling A."/>
            <person name="Salamov A."/>
            <person name="Schmidt O."/>
            <person name="Schmutz J."/>
            <person name="Skrede I."/>
            <person name="Stenlid J."/>
            <person name="Wiebenga A."/>
            <person name="Xie X."/>
            <person name="Kues U."/>
            <person name="Hibbett D.S."/>
            <person name="Hoffmeister D."/>
            <person name="Hogberg N."/>
            <person name="Martin F."/>
            <person name="Grigoriev I.V."/>
            <person name="Watkinson S.C."/>
        </authorList>
    </citation>
    <scope>NUCLEOTIDE SEQUENCE</scope>
    <source>
        <strain evidence="1">S7.9</strain>
    </source>
</reference>
<protein>
    <recommendedName>
        <fullName evidence="2">Reverse transcriptase Ty1/copia-type domain-containing protein</fullName>
    </recommendedName>
</protein>
<dbReference type="HOGENOM" id="CLU_3056253_0_0_1"/>
<evidence type="ECO:0008006" key="2">
    <source>
        <dbReference type="Google" id="ProtNLM"/>
    </source>
</evidence>
<proteinExistence type="predicted"/>
<dbReference type="Proteomes" id="UP000008064">
    <property type="component" value="Unassembled WGS sequence"/>
</dbReference>
<name>F8NR96_SERL9</name>
<organism>
    <name type="scientific">Serpula lacrymans var. lacrymans (strain S7.9)</name>
    <name type="common">Dry rot fungus</name>
    <dbReference type="NCBI Taxonomy" id="578457"/>
    <lineage>
        <taxon>Eukaryota</taxon>
        <taxon>Fungi</taxon>
        <taxon>Dikarya</taxon>
        <taxon>Basidiomycota</taxon>
        <taxon>Agaricomycotina</taxon>
        <taxon>Agaricomycetes</taxon>
        <taxon>Agaricomycetidae</taxon>
        <taxon>Boletales</taxon>
        <taxon>Coniophorineae</taxon>
        <taxon>Serpulaceae</taxon>
        <taxon>Serpula</taxon>
    </lineage>
</organism>
<sequence length="54" mass="6277">KLGSMCKMQDLGETKYFLRIEIQCDHLNKTISLLQPQYIDMVLELTGMKNCKLV</sequence>
<dbReference type="KEGG" id="sla:SERLADRAFT_347709"/>
<feature type="non-terminal residue" evidence="1">
    <location>
        <position position="1"/>
    </location>
</feature>
<dbReference type="RefSeq" id="XP_007316916.1">
    <property type="nucleotide sequence ID" value="XM_007316854.1"/>
</dbReference>
<dbReference type="AlphaFoldDB" id="F8NR96"/>
<dbReference type="GeneID" id="18809150"/>
<dbReference type="EMBL" id="GL945432">
    <property type="protein sequence ID" value="EGO26743.1"/>
    <property type="molecule type" value="Genomic_DNA"/>
</dbReference>
<accession>F8NR96</accession>
<evidence type="ECO:0000313" key="1">
    <source>
        <dbReference type="EMBL" id="EGO26743.1"/>
    </source>
</evidence>
<dbReference type="OrthoDB" id="413361at2759"/>
<gene>
    <name evidence="1" type="ORF">SERLADRAFT_347709</name>
</gene>